<organism evidence="2">
    <name type="scientific">Anguilla anguilla</name>
    <name type="common">European freshwater eel</name>
    <name type="synonym">Muraena anguilla</name>
    <dbReference type="NCBI Taxonomy" id="7936"/>
    <lineage>
        <taxon>Eukaryota</taxon>
        <taxon>Metazoa</taxon>
        <taxon>Chordata</taxon>
        <taxon>Craniata</taxon>
        <taxon>Vertebrata</taxon>
        <taxon>Euteleostomi</taxon>
        <taxon>Actinopterygii</taxon>
        <taxon>Neopterygii</taxon>
        <taxon>Teleostei</taxon>
        <taxon>Anguilliformes</taxon>
        <taxon>Anguillidae</taxon>
        <taxon>Anguilla</taxon>
    </lineage>
</organism>
<keyword evidence="1" id="KW-1133">Transmembrane helix</keyword>
<proteinExistence type="predicted"/>
<sequence>MKRADRLHKLVSPPCGGKSREPNIRLLCLTQILRAKTKLVFMGYCMLCTLVYACFLLCFTFNDL</sequence>
<protein>
    <submittedName>
        <fullName evidence="2">Uncharacterized protein</fullName>
    </submittedName>
</protein>
<accession>A0A0E9W1W0</accession>
<reference evidence="2" key="1">
    <citation type="submission" date="2014-11" db="EMBL/GenBank/DDBJ databases">
        <authorList>
            <person name="Amaro Gonzalez C."/>
        </authorList>
    </citation>
    <scope>NUCLEOTIDE SEQUENCE</scope>
</reference>
<feature type="transmembrane region" description="Helical" evidence="1">
    <location>
        <begin position="39"/>
        <end position="62"/>
    </location>
</feature>
<keyword evidence="1" id="KW-0812">Transmembrane</keyword>
<evidence type="ECO:0000313" key="2">
    <source>
        <dbReference type="EMBL" id="JAH83555.1"/>
    </source>
</evidence>
<dbReference type="EMBL" id="GBXM01025022">
    <property type="protein sequence ID" value="JAH83555.1"/>
    <property type="molecule type" value="Transcribed_RNA"/>
</dbReference>
<dbReference type="AlphaFoldDB" id="A0A0E9W1W0"/>
<keyword evidence="1" id="KW-0472">Membrane</keyword>
<reference evidence="2" key="2">
    <citation type="journal article" date="2015" name="Fish Shellfish Immunol.">
        <title>Early steps in the European eel (Anguilla anguilla)-Vibrio vulnificus interaction in the gills: Role of the RtxA13 toxin.</title>
        <authorList>
            <person name="Callol A."/>
            <person name="Pajuelo D."/>
            <person name="Ebbesson L."/>
            <person name="Teles M."/>
            <person name="MacKenzie S."/>
            <person name="Amaro C."/>
        </authorList>
    </citation>
    <scope>NUCLEOTIDE SEQUENCE</scope>
</reference>
<name>A0A0E9W1W0_ANGAN</name>
<evidence type="ECO:0000256" key="1">
    <source>
        <dbReference type="SAM" id="Phobius"/>
    </source>
</evidence>